<sequence>MKYDKEIDGELVVSSGDTEEVLQFGEEGLERIALAVEPLAEAGISLPIGFGRDI</sequence>
<accession>A0A9W6CQV4</accession>
<dbReference type="Proteomes" id="UP001144397">
    <property type="component" value="Unassembled WGS sequence"/>
</dbReference>
<evidence type="ECO:0000313" key="2">
    <source>
        <dbReference type="EMBL" id="MDR6335532.1"/>
    </source>
</evidence>
<evidence type="ECO:0000313" key="4">
    <source>
        <dbReference type="Proteomes" id="UP001245370"/>
    </source>
</evidence>
<proteinExistence type="predicted"/>
<organism evidence="1 3">
    <name type="scientific">Xanthobacter flavus</name>
    <dbReference type="NCBI Taxonomy" id="281"/>
    <lineage>
        <taxon>Bacteria</taxon>
        <taxon>Pseudomonadati</taxon>
        <taxon>Pseudomonadota</taxon>
        <taxon>Alphaproteobacteria</taxon>
        <taxon>Hyphomicrobiales</taxon>
        <taxon>Xanthobacteraceae</taxon>
        <taxon>Xanthobacter</taxon>
    </lineage>
</organism>
<evidence type="ECO:0000313" key="3">
    <source>
        <dbReference type="Proteomes" id="UP001144397"/>
    </source>
</evidence>
<keyword evidence="4" id="KW-1185">Reference proteome</keyword>
<dbReference type="AlphaFoldDB" id="A0A9W6CQV4"/>
<dbReference type="EMBL" id="BSDO01000008">
    <property type="protein sequence ID" value="GLI24790.1"/>
    <property type="molecule type" value="Genomic_DNA"/>
</dbReference>
<evidence type="ECO:0000313" key="1">
    <source>
        <dbReference type="EMBL" id="GLI24790.1"/>
    </source>
</evidence>
<reference evidence="2 4" key="2">
    <citation type="submission" date="2023-07" db="EMBL/GenBank/DDBJ databases">
        <title>Genomic Encyclopedia of Type Strains, Phase IV (KMG-IV): sequencing the most valuable type-strain genomes for metagenomic binning, comparative biology and taxonomic classification.</title>
        <authorList>
            <person name="Goeker M."/>
        </authorList>
    </citation>
    <scope>NUCLEOTIDE SEQUENCE [LARGE SCALE GENOMIC DNA]</scope>
    <source>
        <strain evidence="2 4">DSM 338</strain>
    </source>
</reference>
<dbReference type="EMBL" id="JAVDPY010000008">
    <property type="protein sequence ID" value="MDR6335532.1"/>
    <property type="molecule type" value="Genomic_DNA"/>
</dbReference>
<protein>
    <submittedName>
        <fullName evidence="1">Uncharacterized protein</fullName>
    </submittedName>
</protein>
<reference evidence="1" key="1">
    <citation type="submission" date="2022-12" db="EMBL/GenBank/DDBJ databases">
        <title>Reference genome sequencing for broad-spectrum identification of bacterial and archaeal isolates by mass spectrometry.</title>
        <authorList>
            <person name="Sekiguchi Y."/>
            <person name="Tourlousse D.M."/>
        </authorList>
    </citation>
    <scope>NUCLEOTIDE SEQUENCE</scope>
    <source>
        <strain evidence="1">301</strain>
    </source>
</reference>
<name>A0A9W6CQV4_XANFL</name>
<dbReference type="Proteomes" id="UP001245370">
    <property type="component" value="Unassembled WGS sequence"/>
</dbReference>
<gene>
    <name evidence="2" type="ORF">GGQ86_004028</name>
    <name evidence="1" type="ORF">XFLAVUS301_44640</name>
</gene>
<comment type="caution">
    <text evidence="1">The sequence shown here is derived from an EMBL/GenBank/DDBJ whole genome shotgun (WGS) entry which is preliminary data.</text>
</comment>